<organism evidence="18 19">
    <name type="scientific">Funneliformis mosseae</name>
    <name type="common">Endomycorrhizal fungus</name>
    <name type="synonym">Glomus mosseae</name>
    <dbReference type="NCBI Taxonomy" id="27381"/>
    <lineage>
        <taxon>Eukaryota</taxon>
        <taxon>Fungi</taxon>
        <taxon>Fungi incertae sedis</taxon>
        <taxon>Mucoromycota</taxon>
        <taxon>Glomeromycotina</taxon>
        <taxon>Glomeromycetes</taxon>
        <taxon>Glomerales</taxon>
        <taxon>Glomeraceae</taxon>
        <taxon>Funneliformis</taxon>
    </lineage>
</organism>
<evidence type="ECO:0000256" key="11">
    <source>
        <dbReference type="ARBA" id="ARBA00022968"/>
    </source>
</evidence>
<dbReference type="GO" id="GO:0034727">
    <property type="term" value="P:piecemeal microautophagy of the nucleus"/>
    <property type="evidence" value="ECO:0007669"/>
    <property type="project" value="TreeGrafter"/>
</dbReference>
<accession>A0A9N8VBC7</accession>
<keyword evidence="7" id="KW-0812">Transmembrane</keyword>
<keyword evidence="12" id="KW-1133">Transmembrane helix</keyword>
<reference evidence="18" key="1">
    <citation type="submission" date="2021-06" db="EMBL/GenBank/DDBJ databases">
        <authorList>
            <person name="Kallberg Y."/>
            <person name="Tangrot J."/>
            <person name="Rosling A."/>
        </authorList>
    </citation>
    <scope>NUCLEOTIDE SEQUENCE</scope>
    <source>
        <strain evidence="18">87-6 pot B 2015</strain>
    </source>
</reference>
<comment type="catalytic activity">
    <reaction evidence="1">
        <text>a triacylglycerol + H2O = a diacylglycerol + a fatty acid + H(+)</text>
        <dbReference type="Rhea" id="RHEA:12044"/>
        <dbReference type="ChEBI" id="CHEBI:15377"/>
        <dbReference type="ChEBI" id="CHEBI:15378"/>
        <dbReference type="ChEBI" id="CHEBI:17855"/>
        <dbReference type="ChEBI" id="CHEBI:18035"/>
        <dbReference type="ChEBI" id="CHEBI:28868"/>
        <dbReference type="EC" id="3.1.1.3"/>
    </reaction>
</comment>
<evidence type="ECO:0000256" key="16">
    <source>
        <dbReference type="ARBA" id="ARBA00023180"/>
    </source>
</evidence>
<dbReference type="GO" id="GO:0046461">
    <property type="term" value="P:neutral lipid catabolic process"/>
    <property type="evidence" value="ECO:0007669"/>
    <property type="project" value="TreeGrafter"/>
</dbReference>
<gene>
    <name evidence="18" type="ORF">FMOSSE_LOCUS851</name>
</gene>
<dbReference type="InterPro" id="IPR050805">
    <property type="entry name" value="ATG15_Lipase"/>
</dbReference>
<keyword evidence="11" id="KW-0735">Signal-anchor</keyword>
<proteinExistence type="inferred from homology"/>
<dbReference type="GO" id="GO:0004620">
    <property type="term" value="F:phospholipase activity"/>
    <property type="evidence" value="ECO:0007669"/>
    <property type="project" value="TreeGrafter"/>
</dbReference>
<evidence type="ECO:0000256" key="8">
    <source>
        <dbReference type="ARBA" id="ARBA00022753"/>
    </source>
</evidence>
<evidence type="ECO:0000256" key="15">
    <source>
        <dbReference type="ARBA" id="ARBA00023136"/>
    </source>
</evidence>
<keyword evidence="15" id="KW-0472">Membrane</keyword>
<dbReference type="GO" id="GO:0034496">
    <property type="term" value="P:multivesicular body membrane disassembly"/>
    <property type="evidence" value="ECO:0007669"/>
    <property type="project" value="TreeGrafter"/>
</dbReference>
<keyword evidence="8" id="KW-0967">Endosome</keyword>
<dbReference type="EC" id="3.1.1.3" evidence="6"/>
<evidence type="ECO:0000256" key="9">
    <source>
        <dbReference type="ARBA" id="ARBA00022801"/>
    </source>
</evidence>
<name>A0A9N8VBC7_FUNMO</name>
<dbReference type="GO" id="GO:0005775">
    <property type="term" value="C:vacuolar lumen"/>
    <property type="evidence" value="ECO:0007669"/>
    <property type="project" value="TreeGrafter"/>
</dbReference>
<comment type="similarity">
    <text evidence="4">Belongs to the AB hydrolase superfamily. Lipase family.</text>
</comment>
<dbReference type="GO" id="GO:0006660">
    <property type="term" value="P:phosphatidylserine catabolic process"/>
    <property type="evidence" value="ECO:0007669"/>
    <property type="project" value="TreeGrafter"/>
</dbReference>
<protein>
    <recommendedName>
        <fullName evidence="6">triacylglycerol lipase</fullName>
        <ecNumber evidence="6">3.1.1.3</ecNumber>
    </recommendedName>
    <alternativeName>
        <fullName evidence="17">Autophagy-related protein 15</fullName>
    </alternativeName>
</protein>
<evidence type="ECO:0000313" key="19">
    <source>
        <dbReference type="Proteomes" id="UP000789375"/>
    </source>
</evidence>
<dbReference type="InterPro" id="IPR029058">
    <property type="entry name" value="AB_hydrolase_fold"/>
</dbReference>
<comment type="subunit">
    <text evidence="5">Binds to both phosphatidylinositol (PI) and phosphatidylinositol 3,5-bisphosphate (PIP2).</text>
</comment>
<dbReference type="Proteomes" id="UP000789375">
    <property type="component" value="Unassembled WGS sequence"/>
</dbReference>
<dbReference type="SUPFAM" id="SSF53474">
    <property type="entry name" value="alpha/beta-Hydrolases"/>
    <property type="match status" value="1"/>
</dbReference>
<dbReference type="PANTHER" id="PTHR47175:SF2">
    <property type="entry name" value="LIPASE ATG15-RELATED"/>
    <property type="match status" value="1"/>
</dbReference>
<evidence type="ECO:0000256" key="13">
    <source>
        <dbReference type="ARBA" id="ARBA00023006"/>
    </source>
</evidence>
<keyword evidence="9" id="KW-0378">Hydrolase</keyword>
<evidence type="ECO:0000256" key="10">
    <source>
        <dbReference type="ARBA" id="ARBA00022963"/>
    </source>
</evidence>
<dbReference type="GO" id="GO:0032585">
    <property type="term" value="C:multivesicular body membrane"/>
    <property type="evidence" value="ECO:0007669"/>
    <property type="project" value="UniProtKB-SubCell"/>
</dbReference>
<evidence type="ECO:0000256" key="3">
    <source>
        <dbReference type="ARBA" id="ARBA00004343"/>
    </source>
</evidence>
<keyword evidence="13" id="KW-0072">Autophagy</keyword>
<evidence type="ECO:0000256" key="7">
    <source>
        <dbReference type="ARBA" id="ARBA00022692"/>
    </source>
</evidence>
<evidence type="ECO:0000313" key="18">
    <source>
        <dbReference type="EMBL" id="CAG8441523.1"/>
    </source>
</evidence>
<keyword evidence="19" id="KW-1185">Reference proteome</keyword>
<evidence type="ECO:0000256" key="17">
    <source>
        <dbReference type="ARBA" id="ARBA00029828"/>
    </source>
</evidence>
<evidence type="ECO:0000256" key="4">
    <source>
        <dbReference type="ARBA" id="ARBA00010701"/>
    </source>
</evidence>
<dbReference type="PANTHER" id="PTHR47175">
    <property type="entry name" value="LIPASE ATG15-RELATED"/>
    <property type="match status" value="1"/>
</dbReference>
<dbReference type="GO" id="GO:0004806">
    <property type="term" value="F:triacylglycerol lipase activity"/>
    <property type="evidence" value="ECO:0007669"/>
    <property type="project" value="UniProtKB-EC"/>
</dbReference>
<evidence type="ECO:0000256" key="6">
    <source>
        <dbReference type="ARBA" id="ARBA00013279"/>
    </source>
</evidence>
<keyword evidence="14" id="KW-0443">Lipid metabolism</keyword>
<evidence type="ECO:0000256" key="5">
    <source>
        <dbReference type="ARBA" id="ARBA00011137"/>
    </source>
</evidence>
<evidence type="ECO:0000256" key="2">
    <source>
        <dbReference type="ARBA" id="ARBA00004270"/>
    </source>
</evidence>
<evidence type="ECO:0000256" key="14">
    <source>
        <dbReference type="ARBA" id="ARBA00023098"/>
    </source>
</evidence>
<evidence type="ECO:0000256" key="12">
    <source>
        <dbReference type="ARBA" id="ARBA00022989"/>
    </source>
</evidence>
<keyword evidence="10" id="KW-0442">Lipid degradation</keyword>
<keyword evidence="16" id="KW-0325">Glycoprotein</keyword>
<comment type="subcellular location">
    <subcellularLocation>
        <location evidence="3">Endosome</location>
        <location evidence="3">Multivesicular body membrane</location>
        <topology evidence="3">Single-pass type II membrane protein</topology>
    </subcellularLocation>
    <subcellularLocation>
        <location evidence="2">Prevacuolar compartment membrane</location>
        <topology evidence="2">Single-pass type II membrane protein</topology>
    </subcellularLocation>
</comment>
<sequence length="384" mass="43739">MKAFKSLIYNEFSFISIFLLSISFLFLPCTIEATDPDILKHVNALDNGETITVSLKHIFHHGTSKFPNLFRRLDVTEENLRTQELASGTSFTYDVMGVNGTGFEYEKENAVEEFRNISMNELKSSKLNWRDIKKWLPAIRSWSTLINLAKMTYNAYIEMGQSDWYDLGEEYRTNDTFGWDEDGIRGYVFASSDNKTLIISIKGTSMGFGAGPTVPRDKVNDNLLFSCCCAKVDRTWTPVCHSLGGALSSLMGLTYNLPVVAFESPGERRAAGLLHLPHPPAIPWDKMNIYHFGHTADPIYMGSCNGITSTCYIGGYAMETKCHAGIACTFDTVEKLKWSVNIKRHRIQEIIDNILKVWWKLFELFPDCRNDDECDDCYLWDYVE</sequence>
<dbReference type="AlphaFoldDB" id="A0A9N8VBC7"/>
<dbReference type="EMBL" id="CAJVPP010000089">
    <property type="protein sequence ID" value="CAG8441523.1"/>
    <property type="molecule type" value="Genomic_DNA"/>
</dbReference>
<comment type="caution">
    <text evidence="18">The sequence shown here is derived from an EMBL/GenBank/DDBJ whole genome shotgun (WGS) entry which is preliminary data.</text>
</comment>
<evidence type="ECO:0000256" key="1">
    <source>
        <dbReference type="ARBA" id="ARBA00001024"/>
    </source>
</evidence>